<dbReference type="AlphaFoldDB" id="A0A2Z2HVD1"/>
<name>A0A2Z2HVD1_9EURY</name>
<feature type="region of interest" description="Disordered" evidence="1">
    <location>
        <begin position="31"/>
        <end position="60"/>
    </location>
</feature>
<accession>A0A2Z2HVD1</accession>
<evidence type="ECO:0000313" key="3">
    <source>
        <dbReference type="Proteomes" id="UP000250088"/>
    </source>
</evidence>
<evidence type="ECO:0000313" key="2">
    <source>
        <dbReference type="EMBL" id="ARS89487.1"/>
    </source>
</evidence>
<dbReference type="Proteomes" id="UP000250088">
    <property type="component" value="Chromosome"/>
</dbReference>
<gene>
    <name evidence="2" type="ORF">B1756_06825</name>
</gene>
<dbReference type="EMBL" id="CP019893">
    <property type="protein sequence ID" value="ARS89487.1"/>
    <property type="molecule type" value="Genomic_DNA"/>
</dbReference>
<keyword evidence="3" id="KW-1185">Reference proteome</keyword>
<organism evidence="2 3">
    <name type="scientific">Natrarchaeobaculum aegyptiacum</name>
    <dbReference type="NCBI Taxonomy" id="745377"/>
    <lineage>
        <taxon>Archaea</taxon>
        <taxon>Methanobacteriati</taxon>
        <taxon>Methanobacteriota</taxon>
        <taxon>Stenosarchaea group</taxon>
        <taxon>Halobacteria</taxon>
        <taxon>Halobacteriales</taxon>
        <taxon>Natrialbaceae</taxon>
        <taxon>Natrarchaeobaculum</taxon>
    </lineage>
</organism>
<protein>
    <submittedName>
        <fullName evidence="2">Uncharacterized protein</fullName>
    </submittedName>
</protein>
<dbReference type="PROSITE" id="PS51257">
    <property type="entry name" value="PROKAR_LIPOPROTEIN"/>
    <property type="match status" value="1"/>
</dbReference>
<dbReference type="KEGG" id="naj:B1756_06825"/>
<sequence>MVVVTRSNRRRRRRVLTSAGSISILLLAGCLDPDGADDDEPDAEEGTGNGQDVDDDPETE</sequence>
<reference evidence="3" key="1">
    <citation type="submission" date="2017-02" db="EMBL/GenBank/DDBJ databases">
        <title>Natronthermophilus aegyptiacus gen. nov.,sp. nov., an aerobic, extremely halophilic alkalithermophilic archaeon isolated from the athalassohaline Wadi An Natrun, Egypt.</title>
        <authorList>
            <person name="Zhao B."/>
        </authorList>
    </citation>
    <scope>NUCLEOTIDE SEQUENCE [LARGE SCALE GENOMIC DNA]</scope>
    <source>
        <strain evidence="3">JW/NM-HA 15</strain>
    </source>
</reference>
<proteinExistence type="predicted"/>
<feature type="compositionally biased region" description="Acidic residues" evidence="1">
    <location>
        <begin position="34"/>
        <end position="45"/>
    </location>
</feature>
<evidence type="ECO:0000256" key="1">
    <source>
        <dbReference type="SAM" id="MobiDB-lite"/>
    </source>
</evidence>